<dbReference type="AlphaFoldDB" id="V6TI70"/>
<sequence length="227" mass="24483">VEAFLDVVGSIKVGEPHLPDMPPVLQVRAGPQEPTETGRWHWVNVELIGAEEHVPVLREDPPRRGRPDACSTDTGCRVLLSGAAGMEKDVLFSALRANVLRGGCLPTQQGSGGAAFTSPLSRLEGELPPNGATNDQNLAIQRGRIRTAWTCAGESIRVQAFSEILSAIHRMGCVLCTVPPGPSPRMGQDNHDQRTIMMRSTRQSRGAASRPSSNCNMLHPWTRSLGP</sequence>
<feature type="compositionally biased region" description="Polar residues" evidence="1">
    <location>
        <begin position="200"/>
        <end position="216"/>
    </location>
</feature>
<protein>
    <submittedName>
        <fullName evidence="2">Histone H3</fullName>
    </submittedName>
</protein>
<dbReference type="VEuPathDB" id="GiardiaDB:GL50803_00116745"/>
<name>V6TI70_GIAIN</name>
<comment type="caution">
    <text evidence="2">The sequence shown here is derived from an EMBL/GenBank/DDBJ whole genome shotgun (WGS) entry which is preliminary data.</text>
</comment>
<dbReference type="VEuPathDB" id="GiardiaDB:DHA2_150823"/>
<feature type="non-terminal residue" evidence="2">
    <location>
        <position position="1"/>
    </location>
</feature>
<proteinExistence type="predicted"/>
<reference evidence="3" key="1">
    <citation type="submission" date="2012-02" db="EMBL/GenBank/DDBJ databases">
        <title>Genome sequencing of Giardia lamblia Genotypes A2 and B isolates (DH and GS) and comparative analysis with the genomes of Genotypes A1 and E (WB and Pig).</title>
        <authorList>
            <person name="Adam R."/>
            <person name="Dahlstrom E."/>
            <person name="Martens C."/>
            <person name="Bruno D."/>
            <person name="Barbian K."/>
            <person name="Porcella S.F."/>
            <person name="Nash T."/>
        </authorList>
    </citation>
    <scope>NUCLEOTIDE SEQUENCE</scope>
    <source>
        <strain evidence="3">DH</strain>
    </source>
</reference>
<gene>
    <name evidence="2" type="ORF">DHA2_150823</name>
</gene>
<organism evidence="2 3">
    <name type="scientific">Giardia intestinalis</name>
    <name type="common">Giardia lamblia</name>
    <dbReference type="NCBI Taxonomy" id="5741"/>
    <lineage>
        <taxon>Eukaryota</taxon>
        <taxon>Metamonada</taxon>
        <taxon>Diplomonadida</taxon>
        <taxon>Hexamitidae</taxon>
        <taxon>Giardiinae</taxon>
        <taxon>Giardia</taxon>
    </lineage>
</organism>
<evidence type="ECO:0000256" key="1">
    <source>
        <dbReference type="SAM" id="MobiDB-lite"/>
    </source>
</evidence>
<evidence type="ECO:0000313" key="2">
    <source>
        <dbReference type="EMBL" id="ESU38466.1"/>
    </source>
</evidence>
<accession>V6TI70</accession>
<dbReference type="EMBL" id="AHGT01000013">
    <property type="protein sequence ID" value="ESU38466.1"/>
    <property type="molecule type" value="Genomic_DNA"/>
</dbReference>
<reference evidence="2 3" key="2">
    <citation type="journal article" date="2013" name="Genome Biol. Evol.">
        <title>Genome sequencing of Giardia lamblia genotypes A2 and B isolates (DH and GS) and comparative analysis with the genomes of genotypes A1 and E (WB and Pig).</title>
        <authorList>
            <person name="Adam R.D."/>
            <person name="Dahlstrom E.W."/>
            <person name="Martens C.A."/>
            <person name="Bruno D.P."/>
            <person name="Barbian K.D."/>
            <person name="Ricklefs S.M."/>
            <person name="Hernandez M.M."/>
            <person name="Narla N.P."/>
            <person name="Patel R.B."/>
            <person name="Porcella S.F."/>
            <person name="Nash T.E."/>
        </authorList>
    </citation>
    <scope>NUCLEOTIDE SEQUENCE [LARGE SCALE GENOMIC DNA]</scope>
    <source>
        <strain evidence="2 3">DH</strain>
    </source>
</reference>
<dbReference type="Proteomes" id="UP000018320">
    <property type="component" value="Unassembled WGS sequence"/>
</dbReference>
<evidence type="ECO:0000313" key="3">
    <source>
        <dbReference type="Proteomes" id="UP000018320"/>
    </source>
</evidence>
<feature type="region of interest" description="Disordered" evidence="1">
    <location>
        <begin position="200"/>
        <end position="227"/>
    </location>
</feature>